<protein>
    <submittedName>
        <fullName evidence="1">Uncharacterized protein</fullName>
    </submittedName>
</protein>
<accession>A0A8S3S8F9</accession>
<dbReference type="AlphaFoldDB" id="A0A8S3S8F9"/>
<comment type="caution">
    <text evidence="1">The sequence shown here is derived from an EMBL/GenBank/DDBJ whole genome shotgun (WGS) entry which is preliminary data.</text>
</comment>
<dbReference type="PANTHER" id="PTHR46609">
    <property type="entry name" value="EXONUCLEASE, PHAGE-TYPE/RECB, C-TERMINAL DOMAIN-CONTAINING PROTEIN"/>
    <property type="match status" value="1"/>
</dbReference>
<dbReference type="InterPro" id="IPR051703">
    <property type="entry name" value="NF-kappa-B_Signaling_Reg"/>
</dbReference>
<organism evidence="1 2">
    <name type="scientific">Mytilus edulis</name>
    <name type="common">Blue mussel</name>
    <dbReference type="NCBI Taxonomy" id="6550"/>
    <lineage>
        <taxon>Eukaryota</taxon>
        <taxon>Metazoa</taxon>
        <taxon>Spiralia</taxon>
        <taxon>Lophotrochozoa</taxon>
        <taxon>Mollusca</taxon>
        <taxon>Bivalvia</taxon>
        <taxon>Autobranchia</taxon>
        <taxon>Pteriomorphia</taxon>
        <taxon>Mytilida</taxon>
        <taxon>Mytiloidea</taxon>
        <taxon>Mytilidae</taxon>
        <taxon>Mytilinae</taxon>
        <taxon>Mytilus</taxon>
    </lineage>
</organism>
<dbReference type="InterPro" id="IPR011604">
    <property type="entry name" value="PDDEXK-like_dom_sf"/>
</dbReference>
<reference evidence="1" key="1">
    <citation type="submission" date="2021-03" db="EMBL/GenBank/DDBJ databases">
        <authorList>
            <person name="Bekaert M."/>
        </authorList>
    </citation>
    <scope>NUCLEOTIDE SEQUENCE</scope>
</reference>
<dbReference type="PANTHER" id="PTHR46609:SF8">
    <property type="entry name" value="YQAJ VIRAL RECOMBINASE DOMAIN-CONTAINING PROTEIN"/>
    <property type="match status" value="1"/>
</dbReference>
<evidence type="ECO:0000313" key="2">
    <source>
        <dbReference type="Proteomes" id="UP000683360"/>
    </source>
</evidence>
<dbReference type="EMBL" id="CAJPWZ010001447">
    <property type="protein sequence ID" value="CAG2215588.1"/>
    <property type="molecule type" value="Genomic_DNA"/>
</dbReference>
<dbReference type="GO" id="GO:0006281">
    <property type="term" value="P:DNA repair"/>
    <property type="evidence" value="ECO:0007669"/>
    <property type="project" value="UniProtKB-ARBA"/>
</dbReference>
<evidence type="ECO:0000313" key="1">
    <source>
        <dbReference type="EMBL" id="CAG2215588.1"/>
    </source>
</evidence>
<sequence length="172" mass="20211">MKYSLLEIKCSKLFRKVAPSDVCMALKDKKSIHGELYSACFSRPTSENASLELKNHYAYYYQIQLQLAVTGLEWCDFVLWSSFGKPNVERIRRDQQRITNMIGNITTLWRRVIAPELFEMRVHRKLFPINLKDINTPEILQVNKKVIYVILYISYGYNHAHIQSVQCILSFD</sequence>
<dbReference type="Gene3D" id="3.90.320.10">
    <property type="match status" value="1"/>
</dbReference>
<keyword evidence="2" id="KW-1185">Reference proteome</keyword>
<name>A0A8S3S8F9_MYTED</name>
<proteinExistence type="predicted"/>
<dbReference type="Proteomes" id="UP000683360">
    <property type="component" value="Unassembled WGS sequence"/>
</dbReference>
<dbReference type="SUPFAM" id="SSF52980">
    <property type="entry name" value="Restriction endonuclease-like"/>
    <property type="match status" value="1"/>
</dbReference>
<dbReference type="OrthoDB" id="5918941at2759"/>
<gene>
    <name evidence="1" type="ORF">MEDL_29314</name>
</gene>
<dbReference type="InterPro" id="IPR011335">
    <property type="entry name" value="Restrct_endonuc-II-like"/>
</dbReference>